<feature type="signal peptide" evidence="2">
    <location>
        <begin position="1"/>
        <end position="17"/>
    </location>
</feature>
<dbReference type="PIRSF" id="PIRSF029811">
    <property type="entry name" value="UCP029811"/>
    <property type="match status" value="1"/>
</dbReference>
<evidence type="ECO:0000259" key="3">
    <source>
        <dbReference type="SMART" id="SM00867"/>
    </source>
</evidence>
<evidence type="ECO:0000313" key="4">
    <source>
        <dbReference type="EMBL" id="MBB3046426.1"/>
    </source>
</evidence>
<feature type="chain" id="PRO_5031042792" evidence="2">
    <location>
        <begin position="18"/>
        <end position="211"/>
    </location>
</feature>
<dbReference type="PANTHER" id="PTHR34406:SF1">
    <property type="entry name" value="PROTEIN YCEI"/>
    <property type="match status" value="1"/>
</dbReference>
<evidence type="ECO:0000256" key="2">
    <source>
        <dbReference type="SAM" id="SignalP"/>
    </source>
</evidence>
<evidence type="ECO:0000256" key="1">
    <source>
        <dbReference type="SAM" id="MobiDB-lite"/>
    </source>
</evidence>
<name>A0A7W4Z602_9GAMM</name>
<accession>A0A7W4Z602</accession>
<dbReference type="InterPro" id="IPR027016">
    <property type="entry name" value="UCP029811"/>
</dbReference>
<reference evidence="4 5" key="1">
    <citation type="submission" date="2020-08" db="EMBL/GenBank/DDBJ databases">
        <title>Genomic Encyclopedia of Type Strains, Phase III (KMG-III): the genomes of soil and plant-associated and newly described type strains.</title>
        <authorList>
            <person name="Whitman W."/>
        </authorList>
    </citation>
    <scope>NUCLEOTIDE SEQUENCE [LARGE SCALE GENOMIC DNA]</scope>
    <source>
        <strain evidence="4 5">CECT 8654</strain>
    </source>
</reference>
<gene>
    <name evidence="4" type="ORF">FHR99_000662</name>
</gene>
<dbReference type="PANTHER" id="PTHR34406">
    <property type="entry name" value="PROTEIN YCEI"/>
    <property type="match status" value="1"/>
</dbReference>
<keyword evidence="5" id="KW-1185">Reference proteome</keyword>
<proteinExistence type="predicted"/>
<dbReference type="InterPro" id="IPR007372">
    <property type="entry name" value="Lipid/polyisoprenoid-bd_YceI"/>
</dbReference>
<feature type="region of interest" description="Disordered" evidence="1">
    <location>
        <begin position="189"/>
        <end position="211"/>
    </location>
</feature>
<evidence type="ECO:0000313" key="5">
    <source>
        <dbReference type="Proteomes" id="UP000537130"/>
    </source>
</evidence>
<dbReference type="Proteomes" id="UP000537130">
    <property type="component" value="Unassembled WGS sequence"/>
</dbReference>
<comment type="caution">
    <text evidence="4">The sequence shown here is derived from an EMBL/GenBank/DDBJ whole genome shotgun (WGS) entry which is preliminary data.</text>
</comment>
<dbReference type="RefSeq" id="WP_183409122.1">
    <property type="nucleotide sequence ID" value="NZ_JACHWY010000001.1"/>
</dbReference>
<dbReference type="SUPFAM" id="SSF101874">
    <property type="entry name" value="YceI-like"/>
    <property type="match status" value="1"/>
</dbReference>
<protein>
    <submittedName>
        <fullName evidence="4">Polyisoprenoid-binding protein YceI</fullName>
    </submittedName>
</protein>
<organism evidence="4 5">
    <name type="scientific">Litorivivens lipolytica</name>
    <dbReference type="NCBI Taxonomy" id="1524264"/>
    <lineage>
        <taxon>Bacteria</taxon>
        <taxon>Pseudomonadati</taxon>
        <taxon>Pseudomonadota</taxon>
        <taxon>Gammaproteobacteria</taxon>
        <taxon>Litorivivens</taxon>
    </lineage>
</organism>
<dbReference type="EMBL" id="JACHWY010000001">
    <property type="protein sequence ID" value="MBB3046426.1"/>
    <property type="molecule type" value="Genomic_DNA"/>
</dbReference>
<keyword evidence="2" id="KW-0732">Signal</keyword>
<dbReference type="AlphaFoldDB" id="A0A7W4Z602"/>
<dbReference type="Pfam" id="PF04264">
    <property type="entry name" value="YceI"/>
    <property type="match status" value="1"/>
</dbReference>
<feature type="domain" description="Lipid/polyisoprenoid-binding YceI-like" evidence="3">
    <location>
        <begin position="18"/>
        <end position="187"/>
    </location>
</feature>
<dbReference type="Gene3D" id="2.40.128.110">
    <property type="entry name" value="Lipid/polyisoprenoid-binding, YceI-like"/>
    <property type="match status" value="1"/>
</dbReference>
<sequence>MKKLLLPLLLASPLVSADLLLDKDVSQLNFGSIKNNTVAELHRFTTLSGEIDRNGKAVITVDLASVDTRIDIRDQRMKEHLFQVTKFPSAVYTASIDIENISDMEVGNIQQRRLKGELDLHGHKKPLELLVRIVRGTGGAFTVFTVEPAFISVSDFALGAGVDKLQEIAGLSSITRAVPVTFSAVFREKEAEEGEDEGDKEESPLKKVLPF</sequence>
<dbReference type="InterPro" id="IPR036761">
    <property type="entry name" value="TTHA0802/YceI-like_sf"/>
</dbReference>
<feature type="compositionally biased region" description="Acidic residues" evidence="1">
    <location>
        <begin position="191"/>
        <end position="200"/>
    </location>
</feature>
<dbReference type="SMART" id="SM00867">
    <property type="entry name" value="YceI"/>
    <property type="match status" value="1"/>
</dbReference>